<feature type="region of interest" description="Disordered" evidence="1">
    <location>
        <begin position="236"/>
        <end position="273"/>
    </location>
</feature>
<keyword evidence="3" id="KW-1185">Reference proteome</keyword>
<name>A0ABY2BC87_9ACTN</name>
<accession>A0ABY2BC87</accession>
<evidence type="ECO:0000313" key="3">
    <source>
        <dbReference type="Proteomes" id="UP000295818"/>
    </source>
</evidence>
<protein>
    <recommendedName>
        <fullName evidence="4">RelA/SpoT domain-containing protein</fullName>
    </recommendedName>
</protein>
<sequence length="273" mass="30309">MPPPGQEQLPAPSELLARFSTGPAPVHWGERLPSAAEITQLYGAKATARSLRLLERTISTEPRITAQFLAAMPPSASAYRLERRIKSPESLARKFHDMQRSKQRHPPDDLLRYTALTEVSDTLVDATRETCEELSQAGWQIRYAKQSYTEGSRYKGIHGYFVTPSDDRVEVQFHSVASMQVKEATTPWYEIEREARSSPEERTAARRECVRLSATLQKPHGIDTLTQLGGLRVAVSNYSDHREPANAPAGARSSDSRGAPQALTPTKSDGIGR</sequence>
<evidence type="ECO:0008006" key="4">
    <source>
        <dbReference type="Google" id="ProtNLM"/>
    </source>
</evidence>
<dbReference type="Proteomes" id="UP000295818">
    <property type="component" value="Unassembled WGS sequence"/>
</dbReference>
<reference evidence="2 3" key="1">
    <citation type="journal article" date="2015" name="Stand. Genomic Sci.">
        <title>Genomic Encyclopedia of Bacterial and Archaeal Type Strains, Phase III: the genomes of soil and plant-associated and newly described type strains.</title>
        <authorList>
            <person name="Whitman W.B."/>
            <person name="Woyke T."/>
            <person name="Klenk H.P."/>
            <person name="Zhou Y."/>
            <person name="Lilburn T.G."/>
            <person name="Beck B.J."/>
            <person name="De Vos P."/>
            <person name="Vandamme P."/>
            <person name="Eisen J.A."/>
            <person name="Garrity G."/>
            <person name="Hugenholtz P."/>
            <person name="Kyrpides N.C."/>
        </authorList>
    </citation>
    <scope>NUCLEOTIDE SEQUENCE [LARGE SCALE GENOMIC DNA]</scope>
    <source>
        <strain evidence="2 3">VKM Ac-2538</strain>
    </source>
</reference>
<gene>
    <name evidence="2" type="ORF">EV644_118134</name>
</gene>
<dbReference type="EMBL" id="SLWM01000018">
    <property type="protein sequence ID" value="TCO15590.1"/>
    <property type="molecule type" value="Genomic_DNA"/>
</dbReference>
<comment type="caution">
    <text evidence="2">The sequence shown here is derived from an EMBL/GenBank/DDBJ whole genome shotgun (WGS) entry which is preliminary data.</text>
</comment>
<evidence type="ECO:0000256" key="1">
    <source>
        <dbReference type="SAM" id="MobiDB-lite"/>
    </source>
</evidence>
<proteinExistence type="predicted"/>
<dbReference type="RefSeq" id="WP_132193587.1">
    <property type="nucleotide sequence ID" value="NZ_SLWM01000018.1"/>
</dbReference>
<organism evidence="2 3">
    <name type="scientific">Kribbella orskensis</name>
    <dbReference type="NCBI Taxonomy" id="2512216"/>
    <lineage>
        <taxon>Bacteria</taxon>
        <taxon>Bacillati</taxon>
        <taxon>Actinomycetota</taxon>
        <taxon>Actinomycetes</taxon>
        <taxon>Propionibacteriales</taxon>
        <taxon>Kribbellaceae</taxon>
        <taxon>Kribbella</taxon>
    </lineage>
</organism>
<evidence type="ECO:0000313" key="2">
    <source>
        <dbReference type="EMBL" id="TCO15590.1"/>
    </source>
</evidence>